<sequence length="72" mass="8469">MSPSTLRHLWHLIEKTQGSILLSMDDQGLVQWLISQFQQEQALDPQETNYIQNYLNSRLLLIRDLAQQRMAT</sequence>
<dbReference type="EMBL" id="CP159837">
    <property type="protein sequence ID" value="XCM38997.1"/>
    <property type="molecule type" value="Genomic_DNA"/>
</dbReference>
<proteinExistence type="predicted"/>
<name>A0AAU8JIE4_9CYAN</name>
<dbReference type="RefSeq" id="WP_054465711.1">
    <property type="nucleotide sequence ID" value="NZ_CP159837.1"/>
</dbReference>
<evidence type="ECO:0000313" key="1">
    <source>
        <dbReference type="EMBL" id="XCM38997.1"/>
    </source>
</evidence>
<accession>A0AAU8JIE4</accession>
<organism evidence="1">
    <name type="scientific">Planktothricoides raciborskii GIHE-MW2</name>
    <dbReference type="NCBI Taxonomy" id="2792601"/>
    <lineage>
        <taxon>Bacteria</taxon>
        <taxon>Bacillati</taxon>
        <taxon>Cyanobacteriota</taxon>
        <taxon>Cyanophyceae</taxon>
        <taxon>Oscillatoriophycideae</taxon>
        <taxon>Oscillatoriales</taxon>
        <taxon>Oscillatoriaceae</taxon>
        <taxon>Planktothricoides</taxon>
    </lineage>
</organism>
<gene>
    <name evidence="1" type="ORF">ABWT76_001884</name>
</gene>
<reference evidence="1" key="1">
    <citation type="submission" date="2024-07" db="EMBL/GenBank/DDBJ databases">
        <authorList>
            <person name="Kim Y.J."/>
            <person name="Jeong J.Y."/>
        </authorList>
    </citation>
    <scope>NUCLEOTIDE SEQUENCE</scope>
    <source>
        <strain evidence="1">GIHE-MW2</strain>
    </source>
</reference>
<protein>
    <submittedName>
        <fullName evidence="1">Uncharacterized protein</fullName>
    </submittedName>
</protein>
<dbReference type="AlphaFoldDB" id="A0AAU8JIE4"/>